<dbReference type="SUPFAM" id="SSF55729">
    <property type="entry name" value="Acyl-CoA N-acyltransferases (Nat)"/>
    <property type="match status" value="1"/>
</dbReference>
<accession>A0A4V0H8Z5</accession>
<dbReference type="InterPro" id="IPR000182">
    <property type="entry name" value="GNAT_dom"/>
</dbReference>
<dbReference type="OrthoDB" id="423921at2"/>
<dbReference type="Proteomes" id="UP000306241">
    <property type="component" value="Chromosome"/>
</dbReference>
<dbReference type="Pfam" id="PF00583">
    <property type="entry name" value="Acetyltransf_1"/>
    <property type="match status" value="1"/>
</dbReference>
<evidence type="ECO:0000259" key="1">
    <source>
        <dbReference type="PROSITE" id="PS51186"/>
    </source>
</evidence>
<reference evidence="2 3" key="1">
    <citation type="submission" date="2019-05" db="EMBL/GenBank/DDBJ databases">
        <authorList>
            <consortium name="Pathogen Informatics"/>
        </authorList>
    </citation>
    <scope>NUCLEOTIDE SEQUENCE [LARGE SCALE GENOMIC DNA]</scope>
    <source>
        <strain evidence="2 3">NCTC10924</strain>
    </source>
</reference>
<dbReference type="RefSeq" id="WP_093958822.1">
    <property type="nucleotide sequence ID" value="NZ_FZQN01000001.1"/>
</dbReference>
<dbReference type="AlphaFoldDB" id="A0A4V0H8Z5"/>
<evidence type="ECO:0000313" key="2">
    <source>
        <dbReference type="EMBL" id="VTT43031.1"/>
    </source>
</evidence>
<organism evidence="2 3">
    <name type="scientific">Streptococcus porcinus</name>
    <dbReference type="NCBI Taxonomy" id="1340"/>
    <lineage>
        <taxon>Bacteria</taxon>
        <taxon>Bacillati</taxon>
        <taxon>Bacillota</taxon>
        <taxon>Bacilli</taxon>
        <taxon>Lactobacillales</taxon>
        <taxon>Streptococcaceae</taxon>
        <taxon>Streptococcus</taxon>
    </lineage>
</organism>
<name>A0A4V0H8Z5_STRPO</name>
<dbReference type="InterPro" id="IPR016181">
    <property type="entry name" value="Acyl_CoA_acyltransferase"/>
</dbReference>
<dbReference type="EMBL" id="LR594052">
    <property type="protein sequence ID" value="VTT43031.1"/>
    <property type="molecule type" value="Genomic_DNA"/>
</dbReference>
<dbReference type="GO" id="GO:0016747">
    <property type="term" value="F:acyltransferase activity, transferring groups other than amino-acyl groups"/>
    <property type="evidence" value="ECO:0007669"/>
    <property type="project" value="InterPro"/>
</dbReference>
<keyword evidence="2" id="KW-0808">Transferase</keyword>
<dbReference type="PROSITE" id="PS51186">
    <property type="entry name" value="GNAT"/>
    <property type="match status" value="1"/>
</dbReference>
<proteinExistence type="predicted"/>
<protein>
    <submittedName>
        <fullName evidence="2">Acetyltransferase GNAT Family</fullName>
    </submittedName>
</protein>
<sequence>MQAQIEEILRRLDPKASAYFQTIIPEYQKGYVDYIYQTEDYEVQGRRLKYISKLFQVWQDKPWYYLMPLSQEAAETIANDWQYPSPYDFYNLTADPDDYDEIINPDLRQDTYVQVIRNGILFGFASFVVHDKELEIGLGMAPKWTGQSYGSDFLKAIEDYALKTYRVECFVLNVAAFNQRARKLYSKCGYKEERHFAQETNGSVYDFVRMTKSVADSAATKK</sequence>
<dbReference type="Gene3D" id="3.40.630.30">
    <property type="match status" value="1"/>
</dbReference>
<evidence type="ECO:0000313" key="3">
    <source>
        <dbReference type="Proteomes" id="UP000306241"/>
    </source>
</evidence>
<gene>
    <name evidence="2" type="ORF">NCTC10924_00729</name>
</gene>
<feature type="domain" description="N-acetyltransferase" evidence="1">
    <location>
        <begin position="64"/>
        <end position="215"/>
    </location>
</feature>